<evidence type="ECO:0000313" key="9">
    <source>
        <dbReference type="Proteomes" id="UP000290289"/>
    </source>
</evidence>
<keyword evidence="6 7" id="KW-0472">Membrane</keyword>
<evidence type="ECO:0008006" key="10">
    <source>
        <dbReference type="Google" id="ProtNLM"/>
    </source>
</evidence>
<protein>
    <recommendedName>
        <fullName evidence="10">Major facilitator superfamily (MFS) profile domain-containing protein</fullName>
    </recommendedName>
</protein>
<comment type="subcellular location">
    <subcellularLocation>
        <location evidence="1">Membrane</location>
    </subcellularLocation>
</comment>
<evidence type="ECO:0000256" key="3">
    <source>
        <dbReference type="ARBA" id="ARBA00022448"/>
    </source>
</evidence>
<name>A0A498J122_MALDO</name>
<dbReference type="PANTHER" id="PTHR23500:SF424">
    <property type="entry name" value="POLYOL TRANSPORTER 5"/>
    <property type="match status" value="1"/>
</dbReference>
<dbReference type="Proteomes" id="UP000290289">
    <property type="component" value="Chromosome 10"/>
</dbReference>
<evidence type="ECO:0000256" key="1">
    <source>
        <dbReference type="ARBA" id="ARBA00004370"/>
    </source>
</evidence>
<keyword evidence="4 7" id="KW-0812">Transmembrane</keyword>
<dbReference type="Pfam" id="PF00083">
    <property type="entry name" value="Sugar_tr"/>
    <property type="match status" value="1"/>
</dbReference>
<dbReference type="AlphaFoldDB" id="A0A498J122"/>
<dbReference type="InterPro" id="IPR036259">
    <property type="entry name" value="MFS_trans_sf"/>
</dbReference>
<organism evidence="8 9">
    <name type="scientific">Malus domestica</name>
    <name type="common">Apple</name>
    <name type="synonym">Pyrus malus</name>
    <dbReference type="NCBI Taxonomy" id="3750"/>
    <lineage>
        <taxon>Eukaryota</taxon>
        <taxon>Viridiplantae</taxon>
        <taxon>Streptophyta</taxon>
        <taxon>Embryophyta</taxon>
        <taxon>Tracheophyta</taxon>
        <taxon>Spermatophyta</taxon>
        <taxon>Magnoliopsida</taxon>
        <taxon>eudicotyledons</taxon>
        <taxon>Gunneridae</taxon>
        <taxon>Pentapetalae</taxon>
        <taxon>rosids</taxon>
        <taxon>fabids</taxon>
        <taxon>Rosales</taxon>
        <taxon>Rosaceae</taxon>
        <taxon>Amygdaloideae</taxon>
        <taxon>Maleae</taxon>
        <taxon>Malus</taxon>
    </lineage>
</organism>
<comment type="caution">
    <text evidence="8">The sequence shown here is derived from an EMBL/GenBank/DDBJ whole genome shotgun (WGS) entry which is preliminary data.</text>
</comment>
<keyword evidence="9" id="KW-1185">Reference proteome</keyword>
<reference evidence="8 9" key="1">
    <citation type="submission" date="2018-10" db="EMBL/GenBank/DDBJ databases">
        <title>A high-quality apple genome assembly.</title>
        <authorList>
            <person name="Hu J."/>
        </authorList>
    </citation>
    <scope>NUCLEOTIDE SEQUENCE [LARGE SCALE GENOMIC DNA]</scope>
    <source>
        <strain evidence="9">cv. HFTH1</strain>
        <tissue evidence="8">Young leaf</tissue>
    </source>
</reference>
<dbReference type="PANTHER" id="PTHR23500">
    <property type="entry name" value="SOLUTE CARRIER FAMILY 2, FACILITATED GLUCOSE TRANSPORTER"/>
    <property type="match status" value="1"/>
</dbReference>
<dbReference type="SUPFAM" id="SSF103473">
    <property type="entry name" value="MFS general substrate transporter"/>
    <property type="match status" value="1"/>
</dbReference>
<feature type="transmembrane region" description="Helical" evidence="7">
    <location>
        <begin position="6"/>
        <end position="26"/>
    </location>
</feature>
<dbReference type="EMBL" id="RDQH01000336">
    <property type="protein sequence ID" value="RXH88247.1"/>
    <property type="molecule type" value="Genomic_DNA"/>
</dbReference>
<evidence type="ECO:0000313" key="8">
    <source>
        <dbReference type="EMBL" id="RXH88247.1"/>
    </source>
</evidence>
<feature type="transmembrane region" description="Helical" evidence="7">
    <location>
        <begin position="255"/>
        <end position="285"/>
    </location>
</feature>
<keyword evidence="5 7" id="KW-1133">Transmembrane helix</keyword>
<dbReference type="InterPro" id="IPR045262">
    <property type="entry name" value="STP/PLT_plant"/>
</dbReference>
<dbReference type="GO" id="GO:0016020">
    <property type="term" value="C:membrane"/>
    <property type="evidence" value="ECO:0007669"/>
    <property type="project" value="UniProtKB-SubCell"/>
</dbReference>
<gene>
    <name evidence="8" type="ORF">DVH24_042318</name>
</gene>
<keyword evidence="3" id="KW-0813">Transport</keyword>
<dbReference type="STRING" id="3750.A0A498J122"/>
<dbReference type="InterPro" id="IPR005828">
    <property type="entry name" value="MFS_sugar_transport-like"/>
</dbReference>
<evidence type="ECO:0000256" key="2">
    <source>
        <dbReference type="ARBA" id="ARBA00010992"/>
    </source>
</evidence>
<sequence length="312" mass="36226">MLGIGIIPSVFLALGILAMPESPRWLIMQGRLRNAKRILNKTIQSFPSLFFSLSLLIYTRTHSCTNRHEIYIETLNQKMNPKDSKDEVDPISKRSQLGEGIWKELLLLPTPAVRHILITALGIHFFQQLSGIDYMVLYNPRIFKNARITSYNDKLLATVAVGFVKPLQSWWQHLKLIGSNVLRTQGCSMGVVVNRVTSRTRRVNPLKIWRSCLVNTTRGEKPMPCLTRLSKLIMVLVTTTRLKSIRNKRAMLNQWLMHFMMMINSFSSYISVICNCTYICLIFYYKLQDFFRATYFVCTRVRVLCTNYNWTL</sequence>
<dbReference type="GO" id="GO:0015144">
    <property type="term" value="F:carbohydrate transmembrane transporter activity"/>
    <property type="evidence" value="ECO:0007669"/>
    <property type="project" value="InterPro"/>
</dbReference>
<proteinExistence type="inferred from homology"/>
<evidence type="ECO:0000256" key="7">
    <source>
        <dbReference type="SAM" id="Phobius"/>
    </source>
</evidence>
<accession>A0A498J122</accession>
<comment type="similarity">
    <text evidence="2">Belongs to the major facilitator superfamily. Sugar transporter (TC 2.A.1.1) family.</text>
</comment>
<evidence type="ECO:0000256" key="6">
    <source>
        <dbReference type="ARBA" id="ARBA00023136"/>
    </source>
</evidence>
<evidence type="ECO:0000256" key="4">
    <source>
        <dbReference type="ARBA" id="ARBA00022692"/>
    </source>
</evidence>
<evidence type="ECO:0000256" key="5">
    <source>
        <dbReference type="ARBA" id="ARBA00022989"/>
    </source>
</evidence>
<dbReference type="Gene3D" id="1.20.1250.20">
    <property type="entry name" value="MFS general substrate transporter like domains"/>
    <property type="match status" value="1"/>
</dbReference>